<dbReference type="GeneID" id="5893224"/>
<accession>A9V516</accession>
<dbReference type="KEGG" id="mbr:MONBRDRAFT_27353"/>
<gene>
    <name evidence="10" type="ORF">MONBRDRAFT_27353</name>
</gene>
<protein>
    <recommendedName>
        <fullName evidence="8">Ammonium transporter</fullName>
    </recommendedName>
</protein>
<keyword evidence="6 8" id="KW-0472">Membrane</keyword>
<keyword evidence="5 8" id="KW-1133">Transmembrane helix</keyword>
<dbReference type="EMBL" id="CH991560">
    <property type="protein sequence ID" value="EDQ87300.1"/>
    <property type="molecule type" value="Genomic_DNA"/>
</dbReference>
<dbReference type="InterPro" id="IPR029020">
    <property type="entry name" value="Ammonium/urea_transptr"/>
</dbReference>
<dbReference type="Proteomes" id="UP000001357">
    <property type="component" value="Unassembled WGS sequence"/>
</dbReference>
<evidence type="ECO:0000256" key="6">
    <source>
        <dbReference type="ARBA" id="ARBA00023136"/>
    </source>
</evidence>
<evidence type="ECO:0000313" key="11">
    <source>
        <dbReference type="Proteomes" id="UP000001357"/>
    </source>
</evidence>
<dbReference type="InParanoid" id="A9V516"/>
<organism evidence="10 11">
    <name type="scientific">Monosiga brevicollis</name>
    <name type="common">Choanoflagellate</name>
    <dbReference type="NCBI Taxonomy" id="81824"/>
    <lineage>
        <taxon>Eukaryota</taxon>
        <taxon>Choanoflagellata</taxon>
        <taxon>Craspedida</taxon>
        <taxon>Salpingoecidae</taxon>
        <taxon>Monosiga</taxon>
    </lineage>
</organism>
<keyword evidence="7 8" id="KW-0924">Ammonia transport</keyword>
<sequence>MLEAGTVHEKNTTNILVKNFYDFIVGAWIYFFVGFAFSYGGFGGNDFIGGDEGVGFALHDVDICEYAGFFFQFTFAATATTIVSGAAAERVSITAYFIYSLVITGFIYPVVVYWTWSGNPWLTIGRDGNGYTDFAGSGVVHMTGGACALVCAAMLGPRLRRKGADGQLIDLYPHSAPLVALGTFILIFGFFAFNAGSTLGIVDPTGATGAVAGLAATNTIMAAAGGGLITGLVGKFRTGHISLSITANGIIAGMVAICAGAGSVMPWAALIIGVVAGFVYLAWSVALVRFGIDDALDAVPVHLGAGWWGLAAQPLFAHRTGIFYDGSDADAWRRLGWNLAGSIVIFVWATGTSLVMFYVIDKLDMLRVDEETEMAGLDHKEHGHPAYDYAYTLKHSAHHDVDAKPTETQFPAKSTGAFATDSV</sequence>
<feature type="transmembrane region" description="Helical" evidence="8">
    <location>
        <begin position="134"/>
        <end position="155"/>
    </location>
</feature>
<keyword evidence="11" id="KW-1185">Reference proteome</keyword>
<feature type="transmembrane region" description="Helical" evidence="8">
    <location>
        <begin position="20"/>
        <end position="42"/>
    </location>
</feature>
<name>A9V516_MONBE</name>
<dbReference type="PANTHER" id="PTHR11730:SF6">
    <property type="entry name" value="AMMONIUM TRANSPORTER"/>
    <property type="match status" value="1"/>
</dbReference>
<reference evidence="10 11" key="1">
    <citation type="journal article" date="2008" name="Nature">
        <title>The genome of the choanoflagellate Monosiga brevicollis and the origin of metazoans.</title>
        <authorList>
            <consortium name="JGI Sequencing"/>
            <person name="King N."/>
            <person name="Westbrook M.J."/>
            <person name="Young S.L."/>
            <person name="Kuo A."/>
            <person name="Abedin M."/>
            <person name="Chapman J."/>
            <person name="Fairclough S."/>
            <person name="Hellsten U."/>
            <person name="Isogai Y."/>
            <person name="Letunic I."/>
            <person name="Marr M."/>
            <person name="Pincus D."/>
            <person name="Putnam N."/>
            <person name="Rokas A."/>
            <person name="Wright K.J."/>
            <person name="Zuzow R."/>
            <person name="Dirks W."/>
            <person name="Good M."/>
            <person name="Goodstein D."/>
            <person name="Lemons D."/>
            <person name="Li W."/>
            <person name="Lyons J.B."/>
            <person name="Morris A."/>
            <person name="Nichols S."/>
            <person name="Richter D.J."/>
            <person name="Salamov A."/>
            <person name="Bork P."/>
            <person name="Lim W.A."/>
            <person name="Manning G."/>
            <person name="Miller W.T."/>
            <person name="McGinnis W."/>
            <person name="Shapiro H."/>
            <person name="Tjian R."/>
            <person name="Grigoriev I.V."/>
            <person name="Rokhsar D."/>
        </authorList>
    </citation>
    <scope>NUCLEOTIDE SEQUENCE [LARGE SCALE GENOMIC DNA]</scope>
    <source>
        <strain evidence="11">MX1 / ATCC 50154</strain>
    </source>
</reference>
<dbReference type="AlphaFoldDB" id="A9V516"/>
<evidence type="ECO:0000259" key="9">
    <source>
        <dbReference type="Pfam" id="PF00909"/>
    </source>
</evidence>
<dbReference type="OMA" id="NVMMKNM"/>
<dbReference type="GO" id="GO:0097272">
    <property type="term" value="P:ammonium homeostasis"/>
    <property type="evidence" value="ECO:0000318"/>
    <property type="project" value="GO_Central"/>
</dbReference>
<dbReference type="RefSeq" id="XP_001747913.1">
    <property type="nucleotide sequence ID" value="XM_001747861.1"/>
</dbReference>
<feature type="domain" description="Ammonium transporter AmtB-like" evidence="9">
    <location>
        <begin position="1"/>
        <end position="387"/>
    </location>
</feature>
<evidence type="ECO:0000256" key="3">
    <source>
        <dbReference type="ARBA" id="ARBA00022448"/>
    </source>
</evidence>
<evidence type="ECO:0000313" key="10">
    <source>
        <dbReference type="EMBL" id="EDQ87300.1"/>
    </source>
</evidence>
<dbReference type="FunFam" id="1.10.3430.10:FF:000010">
    <property type="entry name" value="Ammonium transporter"/>
    <property type="match status" value="1"/>
</dbReference>
<dbReference type="InterPro" id="IPR024041">
    <property type="entry name" value="NH4_transpt_AmtB-like_dom"/>
</dbReference>
<dbReference type="InterPro" id="IPR001905">
    <property type="entry name" value="Ammonium_transpt"/>
</dbReference>
<comment type="subcellular location">
    <subcellularLocation>
        <location evidence="8">Cell membrane</location>
        <topology evidence="8">Multi-pass membrane protein</topology>
    </subcellularLocation>
    <subcellularLocation>
        <location evidence="1">Membrane</location>
        <topology evidence="1">Multi-pass membrane protein</topology>
    </subcellularLocation>
</comment>
<comment type="similarity">
    <text evidence="2 8">Belongs to the ammonia transporter channel (TC 1.A.11.2) family.</text>
</comment>
<dbReference type="PROSITE" id="PS01219">
    <property type="entry name" value="AMMONIUM_TRANSP"/>
    <property type="match status" value="1"/>
</dbReference>
<evidence type="ECO:0000256" key="4">
    <source>
        <dbReference type="ARBA" id="ARBA00022692"/>
    </source>
</evidence>
<dbReference type="InterPro" id="IPR018047">
    <property type="entry name" value="Ammonium_transpt_CS"/>
</dbReference>
<keyword evidence="3 8" id="KW-0813">Transport</keyword>
<evidence type="ECO:0000256" key="5">
    <source>
        <dbReference type="ARBA" id="ARBA00022989"/>
    </source>
</evidence>
<dbReference type="eggNOG" id="KOG0682">
    <property type="taxonomic scope" value="Eukaryota"/>
</dbReference>
<feature type="transmembrane region" description="Helical" evidence="8">
    <location>
        <begin position="207"/>
        <end position="229"/>
    </location>
</feature>
<evidence type="ECO:0000256" key="8">
    <source>
        <dbReference type="RuleBase" id="RU362002"/>
    </source>
</evidence>
<dbReference type="Pfam" id="PF00909">
    <property type="entry name" value="Ammonium_transp"/>
    <property type="match status" value="1"/>
</dbReference>
<dbReference type="STRING" id="81824.A9V516"/>
<proteinExistence type="inferred from homology"/>
<feature type="transmembrane region" description="Helical" evidence="8">
    <location>
        <begin position="66"/>
        <end position="88"/>
    </location>
</feature>
<dbReference type="GO" id="GO:0005886">
    <property type="term" value="C:plasma membrane"/>
    <property type="evidence" value="ECO:0000318"/>
    <property type="project" value="GO_Central"/>
</dbReference>
<feature type="transmembrane region" description="Helical" evidence="8">
    <location>
        <begin position="268"/>
        <end position="288"/>
    </location>
</feature>
<evidence type="ECO:0000256" key="1">
    <source>
        <dbReference type="ARBA" id="ARBA00004141"/>
    </source>
</evidence>
<feature type="transmembrane region" description="Helical" evidence="8">
    <location>
        <begin position="95"/>
        <end position="114"/>
    </location>
</feature>
<keyword evidence="4 8" id="KW-0812">Transmembrane</keyword>
<dbReference type="Gene3D" id="1.10.3430.10">
    <property type="entry name" value="Ammonium transporter AmtB like domains"/>
    <property type="match status" value="1"/>
</dbReference>
<dbReference type="SUPFAM" id="SSF111352">
    <property type="entry name" value="Ammonium transporter"/>
    <property type="match status" value="1"/>
</dbReference>
<dbReference type="NCBIfam" id="TIGR00836">
    <property type="entry name" value="amt"/>
    <property type="match status" value="1"/>
</dbReference>
<feature type="transmembrane region" description="Helical" evidence="8">
    <location>
        <begin position="176"/>
        <end position="195"/>
    </location>
</feature>
<feature type="transmembrane region" description="Helical" evidence="8">
    <location>
        <begin position="336"/>
        <end position="360"/>
    </location>
</feature>
<feature type="transmembrane region" description="Helical" evidence="8">
    <location>
        <begin position="241"/>
        <end position="262"/>
    </location>
</feature>
<dbReference type="GO" id="GO:0072488">
    <property type="term" value="P:ammonium transmembrane transport"/>
    <property type="evidence" value="ECO:0000318"/>
    <property type="project" value="GO_Central"/>
</dbReference>
<dbReference type="GO" id="GO:0008519">
    <property type="term" value="F:ammonium channel activity"/>
    <property type="evidence" value="ECO:0000318"/>
    <property type="project" value="GO_Central"/>
</dbReference>
<evidence type="ECO:0000256" key="2">
    <source>
        <dbReference type="ARBA" id="ARBA00005887"/>
    </source>
</evidence>
<evidence type="ECO:0000256" key="7">
    <source>
        <dbReference type="ARBA" id="ARBA00023177"/>
    </source>
</evidence>
<feature type="transmembrane region" description="Helical" evidence="8">
    <location>
        <begin position="295"/>
        <end position="316"/>
    </location>
</feature>
<dbReference type="PANTHER" id="PTHR11730">
    <property type="entry name" value="AMMONIUM TRANSPORTER"/>
    <property type="match status" value="1"/>
</dbReference>